<dbReference type="AlphaFoldDB" id="A0A6A6KPV6"/>
<reference evidence="1 2" key="1">
    <citation type="journal article" date="2020" name="Mol. Plant">
        <title>The Chromosome-Based Rubber Tree Genome Provides New Insights into Spurge Genome Evolution and Rubber Biosynthesis.</title>
        <authorList>
            <person name="Liu J."/>
            <person name="Shi C."/>
            <person name="Shi C.C."/>
            <person name="Li W."/>
            <person name="Zhang Q.J."/>
            <person name="Zhang Y."/>
            <person name="Li K."/>
            <person name="Lu H.F."/>
            <person name="Shi C."/>
            <person name="Zhu S.T."/>
            <person name="Xiao Z.Y."/>
            <person name="Nan H."/>
            <person name="Yue Y."/>
            <person name="Zhu X.G."/>
            <person name="Wu Y."/>
            <person name="Hong X.N."/>
            <person name="Fan G.Y."/>
            <person name="Tong Y."/>
            <person name="Zhang D."/>
            <person name="Mao C.L."/>
            <person name="Liu Y.L."/>
            <person name="Hao S.J."/>
            <person name="Liu W.Q."/>
            <person name="Lv M.Q."/>
            <person name="Zhang H.B."/>
            <person name="Liu Y."/>
            <person name="Hu-Tang G.R."/>
            <person name="Wang J.P."/>
            <person name="Wang J.H."/>
            <person name="Sun Y.H."/>
            <person name="Ni S.B."/>
            <person name="Chen W.B."/>
            <person name="Zhang X.C."/>
            <person name="Jiao Y.N."/>
            <person name="Eichler E.E."/>
            <person name="Li G.H."/>
            <person name="Liu X."/>
            <person name="Gao L.Z."/>
        </authorList>
    </citation>
    <scope>NUCLEOTIDE SEQUENCE [LARGE SCALE GENOMIC DNA]</scope>
    <source>
        <strain evidence="2">cv. GT1</strain>
        <tissue evidence="1">Leaf</tissue>
    </source>
</reference>
<dbReference type="EMBL" id="JAAGAX010000015">
    <property type="protein sequence ID" value="KAF2290106.1"/>
    <property type="molecule type" value="Genomic_DNA"/>
</dbReference>
<dbReference type="Proteomes" id="UP000467840">
    <property type="component" value="Chromosome 2"/>
</dbReference>
<gene>
    <name evidence="1" type="ORF">GH714_002618</name>
</gene>
<accession>A0A6A6KPV6</accession>
<proteinExistence type="predicted"/>
<organism evidence="1 2">
    <name type="scientific">Hevea brasiliensis</name>
    <name type="common">Para rubber tree</name>
    <name type="synonym">Siphonia brasiliensis</name>
    <dbReference type="NCBI Taxonomy" id="3981"/>
    <lineage>
        <taxon>Eukaryota</taxon>
        <taxon>Viridiplantae</taxon>
        <taxon>Streptophyta</taxon>
        <taxon>Embryophyta</taxon>
        <taxon>Tracheophyta</taxon>
        <taxon>Spermatophyta</taxon>
        <taxon>Magnoliopsida</taxon>
        <taxon>eudicotyledons</taxon>
        <taxon>Gunneridae</taxon>
        <taxon>Pentapetalae</taxon>
        <taxon>rosids</taxon>
        <taxon>fabids</taxon>
        <taxon>Malpighiales</taxon>
        <taxon>Euphorbiaceae</taxon>
        <taxon>Crotonoideae</taxon>
        <taxon>Micrandreae</taxon>
        <taxon>Hevea</taxon>
    </lineage>
</organism>
<evidence type="ECO:0000313" key="2">
    <source>
        <dbReference type="Proteomes" id="UP000467840"/>
    </source>
</evidence>
<keyword evidence="2" id="KW-1185">Reference proteome</keyword>
<dbReference type="Pfam" id="PF03004">
    <property type="entry name" value="Transposase_24"/>
    <property type="match status" value="1"/>
</dbReference>
<dbReference type="InterPro" id="IPR004252">
    <property type="entry name" value="Probable_transposase_24"/>
</dbReference>
<sequence length="106" mass="12011">MYGIARWHTGPLQSGLLNLDRHSETGGLGTGLSKHTGGSRSTVEHSLKMAKELHRDPYSWEVFKKLHKKKDETFVDARSQSINKCLGLRVNHIVSGDIRRILKMLF</sequence>
<evidence type="ECO:0000313" key="1">
    <source>
        <dbReference type="EMBL" id="KAF2290106.1"/>
    </source>
</evidence>
<comment type="caution">
    <text evidence="1">The sequence shown here is derived from an EMBL/GenBank/DDBJ whole genome shotgun (WGS) entry which is preliminary data.</text>
</comment>
<protein>
    <submittedName>
        <fullName evidence="1">Uncharacterized protein</fullName>
    </submittedName>
</protein>
<name>A0A6A6KPV6_HEVBR</name>